<dbReference type="Pfam" id="PF00150">
    <property type="entry name" value="Cellulase"/>
    <property type="match status" value="1"/>
</dbReference>
<evidence type="ECO:0000256" key="4">
    <source>
        <dbReference type="RuleBase" id="RU361153"/>
    </source>
</evidence>
<dbReference type="InterPro" id="IPR001547">
    <property type="entry name" value="Glyco_hydro_5"/>
</dbReference>
<keyword evidence="3 4" id="KW-0326">Glycosidase</keyword>
<evidence type="ECO:0000256" key="3">
    <source>
        <dbReference type="ARBA" id="ARBA00023295"/>
    </source>
</evidence>
<evidence type="ECO:0000256" key="5">
    <source>
        <dbReference type="SAM" id="SignalP"/>
    </source>
</evidence>
<evidence type="ECO:0000259" key="6">
    <source>
        <dbReference type="Pfam" id="PF00150"/>
    </source>
</evidence>
<feature type="chain" id="PRO_5004371513" evidence="5">
    <location>
        <begin position="18"/>
        <end position="294"/>
    </location>
</feature>
<dbReference type="GO" id="GO:0004553">
    <property type="term" value="F:hydrolase activity, hydrolyzing O-glycosyl compounds"/>
    <property type="evidence" value="ECO:0007669"/>
    <property type="project" value="InterPro"/>
</dbReference>
<reference evidence="7" key="1">
    <citation type="submission" date="2013-02" db="EMBL/GenBank/DDBJ databases">
        <title>Immune-Related transcriptome of Coptotermes formosanus Shiraki workers: the defense mechanism.</title>
        <authorList>
            <person name="Hussain A."/>
            <person name="Li Y.F."/>
            <person name="Wen S.Y."/>
        </authorList>
    </citation>
    <scope>NUCLEOTIDE SEQUENCE</scope>
</reference>
<dbReference type="GO" id="GO:0000272">
    <property type="term" value="P:polysaccharide catabolic process"/>
    <property type="evidence" value="ECO:0007669"/>
    <property type="project" value="InterPro"/>
</dbReference>
<organism evidence="7">
    <name type="scientific">Coptotermes formosanus</name>
    <name type="common">Formosan subterranean termite</name>
    <dbReference type="NCBI Taxonomy" id="36987"/>
    <lineage>
        <taxon>Eukaryota</taxon>
        <taxon>Metazoa</taxon>
        <taxon>Ecdysozoa</taxon>
        <taxon>Arthropoda</taxon>
        <taxon>Hexapoda</taxon>
        <taxon>Insecta</taxon>
        <taxon>Pterygota</taxon>
        <taxon>Neoptera</taxon>
        <taxon>Polyneoptera</taxon>
        <taxon>Dictyoptera</taxon>
        <taxon>Blattodea</taxon>
        <taxon>Blattoidea</taxon>
        <taxon>Termitoidae</taxon>
        <taxon>Rhinotermitidae</taxon>
        <taxon>Coptotermes</taxon>
    </lineage>
</organism>
<dbReference type="AlphaFoldDB" id="R4UVL4"/>
<dbReference type="Gene3D" id="3.20.20.80">
    <property type="entry name" value="Glycosidases"/>
    <property type="match status" value="1"/>
</dbReference>
<dbReference type="InterPro" id="IPR017853">
    <property type="entry name" value="GH"/>
</dbReference>
<feature type="non-terminal residue" evidence="7">
    <location>
        <position position="294"/>
    </location>
</feature>
<comment type="similarity">
    <text evidence="1 4">Belongs to the glycosyl hydrolase 5 (cellulase A) family.</text>
</comment>
<evidence type="ECO:0000256" key="1">
    <source>
        <dbReference type="ARBA" id="ARBA00005641"/>
    </source>
</evidence>
<name>R4UVL4_COPFO</name>
<protein>
    <submittedName>
        <fullName evidence="7">Endoglucanase Z family protein</fullName>
    </submittedName>
</protein>
<dbReference type="EMBL" id="KC632482">
    <property type="protein sequence ID" value="AGM32296.1"/>
    <property type="molecule type" value="mRNA"/>
</dbReference>
<keyword evidence="2 4" id="KW-0378">Hydrolase</keyword>
<keyword evidence="5" id="KW-0732">Signal</keyword>
<evidence type="ECO:0000313" key="7">
    <source>
        <dbReference type="EMBL" id="AGM32296.1"/>
    </source>
</evidence>
<accession>R4UVL4</accession>
<proteinExistence type="evidence at transcript level"/>
<sequence length="294" mass="33602">MLFGFLFLFEIISSTTPLEKHGLLHTSGRLIKDEKNNTVTLRGVALPGHIYSPELYSKSVIKELAVAWKVTVVRATINVDGDDGYKLNEDYARGLLDTVIKAAEEEGIYVVIDFNTTLDDVDLAENFFVNAARRYANYSNVIYELFGASNNWQNIWGFNWLDLRNYLIPLITEIRRHDPLTHLIVASVQSGDNSNFWTNWQIDQVFNYPLPASVSNNVLYGLHLTEGFRQYYQDEYDLTIEDGLPVWVSQAAGSNATGQFQKEEWEQWVDFFNQTDISWVAVWLSTDGPNPLLV</sequence>
<feature type="signal peptide" evidence="5">
    <location>
        <begin position="1"/>
        <end position="17"/>
    </location>
</feature>
<feature type="domain" description="Glycoside hydrolase family 5" evidence="6">
    <location>
        <begin position="33"/>
        <end position="283"/>
    </location>
</feature>
<evidence type="ECO:0000256" key="2">
    <source>
        <dbReference type="ARBA" id="ARBA00022801"/>
    </source>
</evidence>
<dbReference type="SUPFAM" id="SSF51445">
    <property type="entry name" value="(Trans)glycosidases"/>
    <property type="match status" value="1"/>
</dbReference>